<evidence type="ECO:0000256" key="2">
    <source>
        <dbReference type="SAM" id="MobiDB-lite"/>
    </source>
</evidence>
<dbReference type="Gene3D" id="1.10.287.370">
    <property type="match status" value="1"/>
</dbReference>
<dbReference type="GO" id="GO:1990114">
    <property type="term" value="P:RNA polymerase II core complex assembly"/>
    <property type="evidence" value="ECO:0007669"/>
    <property type="project" value="TreeGrafter"/>
</dbReference>
<dbReference type="InterPro" id="IPR011599">
    <property type="entry name" value="PFD_alpha_archaea"/>
</dbReference>
<keyword evidence="4" id="KW-1185">Reference proteome</keyword>
<dbReference type="GO" id="GO:0006457">
    <property type="term" value="P:protein folding"/>
    <property type="evidence" value="ECO:0007669"/>
    <property type="project" value="InterPro"/>
</dbReference>
<feature type="region of interest" description="Disordered" evidence="2">
    <location>
        <begin position="1"/>
        <end position="20"/>
    </location>
</feature>
<dbReference type="PANTHER" id="PTHR12674">
    <property type="entry name" value="PREFOLDIN SUBUNIT 5"/>
    <property type="match status" value="1"/>
</dbReference>
<name>A0A2C6L3E4_9APIC</name>
<dbReference type="OrthoDB" id="10267474at2759"/>
<comment type="similarity">
    <text evidence="1">Belongs to the prefoldin subunit alpha family.</text>
</comment>
<evidence type="ECO:0000313" key="4">
    <source>
        <dbReference type="Proteomes" id="UP000221165"/>
    </source>
</evidence>
<dbReference type="EMBL" id="MIGC01001157">
    <property type="protein sequence ID" value="PHJ23367.1"/>
    <property type="molecule type" value="Genomic_DNA"/>
</dbReference>
<evidence type="ECO:0000313" key="3">
    <source>
        <dbReference type="EMBL" id="PHJ23367.1"/>
    </source>
</evidence>
<dbReference type="VEuPathDB" id="ToxoDB:CSUI_002768"/>
<dbReference type="InterPro" id="IPR009053">
    <property type="entry name" value="Prefoldin"/>
</dbReference>
<dbReference type="GO" id="GO:0005737">
    <property type="term" value="C:cytoplasm"/>
    <property type="evidence" value="ECO:0007669"/>
    <property type="project" value="TreeGrafter"/>
</dbReference>
<dbReference type="GO" id="GO:0016272">
    <property type="term" value="C:prefoldin complex"/>
    <property type="evidence" value="ECO:0007669"/>
    <property type="project" value="InterPro"/>
</dbReference>
<accession>A0A2C6L3E4</accession>
<dbReference type="InterPro" id="IPR004127">
    <property type="entry name" value="Prefoldin_subunit_alpha"/>
</dbReference>
<dbReference type="GO" id="GO:1990113">
    <property type="term" value="P:RNA polymerase I assembly"/>
    <property type="evidence" value="ECO:0007669"/>
    <property type="project" value="TreeGrafter"/>
</dbReference>
<dbReference type="GO" id="GO:0051082">
    <property type="term" value="F:unfolded protein binding"/>
    <property type="evidence" value="ECO:0007669"/>
    <property type="project" value="InterPro"/>
</dbReference>
<reference evidence="3 4" key="1">
    <citation type="journal article" date="2017" name="Int. J. Parasitol.">
        <title>The genome of the protozoan parasite Cystoisospora suis and a reverse vaccinology approach to identify vaccine candidates.</title>
        <authorList>
            <person name="Palmieri N."/>
            <person name="Shrestha A."/>
            <person name="Ruttkowski B."/>
            <person name="Beck T."/>
            <person name="Vogl C."/>
            <person name="Tomley F."/>
            <person name="Blake D.P."/>
            <person name="Joachim A."/>
        </authorList>
    </citation>
    <scope>NUCLEOTIDE SEQUENCE [LARGE SCALE GENOMIC DNA]</scope>
    <source>
        <strain evidence="3 4">Wien I</strain>
    </source>
</reference>
<evidence type="ECO:0000256" key="1">
    <source>
        <dbReference type="ARBA" id="ARBA00010048"/>
    </source>
</evidence>
<dbReference type="NCBIfam" id="TIGR00293">
    <property type="entry name" value="prefoldin subunit alpha"/>
    <property type="match status" value="1"/>
</dbReference>
<dbReference type="RefSeq" id="XP_067925043.1">
    <property type="nucleotide sequence ID" value="XM_068062967.1"/>
</dbReference>
<organism evidence="3 4">
    <name type="scientific">Cystoisospora suis</name>
    <dbReference type="NCBI Taxonomy" id="483139"/>
    <lineage>
        <taxon>Eukaryota</taxon>
        <taxon>Sar</taxon>
        <taxon>Alveolata</taxon>
        <taxon>Apicomplexa</taxon>
        <taxon>Conoidasida</taxon>
        <taxon>Coccidia</taxon>
        <taxon>Eucoccidiorida</taxon>
        <taxon>Eimeriorina</taxon>
        <taxon>Sarcocystidae</taxon>
        <taxon>Cystoisospora</taxon>
    </lineage>
</organism>
<dbReference type="AlphaFoldDB" id="A0A2C6L3E4"/>
<dbReference type="SUPFAM" id="SSF46579">
    <property type="entry name" value="Prefoldin"/>
    <property type="match status" value="1"/>
</dbReference>
<protein>
    <submittedName>
        <fullName evidence="3">Prefoldin subunit</fullName>
    </submittedName>
</protein>
<proteinExistence type="inferred from homology"/>
<sequence length="188" mass="20617">MASRTAEAGPAGTNPAGSAPQTVNLSSLSLQQLVGVKDQLDAELQNLAVHLRNLRVASSRLQESRDAVVKFGLLDNTGSDKKGDEDEDDTPEVLVPLTSSVYVKGRLATRKKLLVDVGTGFLVEKNCADAKKGLDRKVAMVNEQVVKLEKILPEKQRQLEVTQNLIQQKYFQHQIALQEQMQQSAGRK</sequence>
<dbReference type="GeneID" id="94426178"/>
<dbReference type="CDD" id="cd23157">
    <property type="entry name" value="Prefoldin_5"/>
    <property type="match status" value="1"/>
</dbReference>
<dbReference type="GO" id="GO:1990115">
    <property type="term" value="P:RNA polymerase III assembly"/>
    <property type="evidence" value="ECO:0007669"/>
    <property type="project" value="TreeGrafter"/>
</dbReference>
<dbReference type="Proteomes" id="UP000221165">
    <property type="component" value="Unassembled WGS sequence"/>
</dbReference>
<gene>
    <name evidence="3" type="ORF">CSUI_002768</name>
</gene>
<comment type="caution">
    <text evidence="3">The sequence shown here is derived from an EMBL/GenBank/DDBJ whole genome shotgun (WGS) entry which is preliminary data.</text>
</comment>
<dbReference type="Pfam" id="PF02996">
    <property type="entry name" value="Prefoldin"/>
    <property type="match status" value="1"/>
</dbReference>
<dbReference type="PANTHER" id="PTHR12674:SF2">
    <property type="entry name" value="PREFOLDIN SUBUNIT 5"/>
    <property type="match status" value="1"/>
</dbReference>